<dbReference type="EMBL" id="PITK01001140">
    <property type="protein sequence ID" value="TBU11560.1"/>
    <property type="molecule type" value="Genomic_DNA"/>
</dbReference>
<feature type="non-terminal residue" evidence="1">
    <location>
        <position position="1"/>
    </location>
</feature>
<dbReference type="GO" id="GO:0006888">
    <property type="term" value="P:endoplasmic reticulum to Golgi vesicle-mediated transport"/>
    <property type="evidence" value="ECO:0007669"/>
    <property type="project" value="InterPro"/>
</dbReference>
<dbReference type="InterPro" id="IPR006722">
    <property type="entry name" value="Sedlin"/>
</dbReference>
<gene>
    <name evidence="1" type="ORF">CWI38_1140p0020</name>
</gene>
<protein>
    <submittedName>
        <fullName evidence="1">Uncharacterized protein</fullName>
    </submittedName>
</protein>
<reference evidence="1 2" key="1">
    <citation type="submission" date="2017-12" db="EMBL/GenBank/DDBJ databases">
        <authorList>
            <person name="Pombert J.-F."/>
            <person name="Haag K.L."/>
            <person name="Ebert D."/>
        </authorList>
    </citation>
    <scope>NUCLEOTIDE SEQUENCE [LARGE SCALE GENOMIC DNA]</scope>
    <source>
        <strain evidence="1">IL-G-3</strain>
    </source>
</reference>
<dbReference type="InterPro" id="IPR011012">
    <property type="entry name" value="Longin-like_dom_sf"/>
</dbReference>
<organism evidence="1 2">
    <name type="scientific">Hamiltosporidium tvaerminnensis</name>
    <dbReference type="NCBI Taxonomy" id="1176355"/>
    <lineage>
        <taxon>Eukaryota</taxon>
        <taxon>Fungi</taxon>
        <taxon>Fungi incertae sedis</taxon>
        <taxon>Microsporidia</taxon>
        <taxon>Dubosqiidae</taxon>
        <taxon>Hamiltosporidium</taxon>
    </lineage>
</organism>
<keyword evidence="2" id="KW-1185">Reference proteome</keyword>
<dbReference type="Pfam" id="PF04628">
    <property type="entry name" value="Sedlin_N"/>
    <property type="match status" value="1"/>
</dbReference>
<sequence>LLITNIEDDIIFKKEFDIMNDKEYCSLFMLGYSSLDIIEEIRFSTVKTFFKSLDTQSKWDVSVYFLPSGFKLIYINEDSEEKRVYDFMSKVHILLRKKMLEIDVQKPEVFNCEILLSADISVSINQYGNGNNTASPFYRLAKFTDVKRQDNLCLSHFEISFIGLSERLLNYNKNKNLDTMEYDDNLPLSMR</sequence>
<evidence type="ECO:0000313" key="1">
    <source>
        <dbReference type="EMBL" id="TBU11560.1"/>
    </source>
</evidence>
<name>A0A4Q9LVD1_9MICR</name>
<dbReference type="AlphaFoldDB" id="A0A4Q9LVD1"/>
<evidence type="ECO:0000313" key="2">
    <source>
        <dbReference type="Proteomes" id="UP000292282"/>
    </source>
</evidence>
<dbReference type="OrthoDB" id="2191898at2759"/>
<dbReference type="GO" id="GO:0005737">
    <property type="term" value="C:cytoplasm"/>
    <property type="evidence" value="ECO:0007669"/>
    <property type="project" value="GOC"/>
</dbReference>
<dbReference type="VEuPathDB" id="MicrosporidiaDB:CWI38_1140p0020"/>
<comment type="caution">
    <text evidence="1">The sequence shown here is derived from an EMBL/GenBank/DDBJ whole genome shotgun (WGS) entry which is preliminary data.</text>
</comment>
<dbReference type="Gene3D" id="3.30.450.70">
    <property type="match status" value="1"/>
</dbReference>
<accession>A0A4Q9LVD1</accession>
<dbReference type="SUPFAM" id="SSF64356">
    <property type="entry name" value="SNARE-like"/>
    <property type="match status" value="1"/>
</dbReference>
<dbReference type="Proteomes" id="UP000292282">
    <property type="component" value="Unassembled WGS sequence"/>
</dbReference>
<proteinExistence type="predicted"/>